<dbReference type="AlphaFoldDB" id="X1TR53"/>
<proteinExistence type="predicted"/>
<gene>
    <name evidence="1" type="ORF">S12H4_26981</name>
</gene>
<feature type="non-terminal residue" evidence="1">
    <location>
        <position position="52"/>
    </location>
</feature>
<accession>X1TR53</accession>
<dbReference type="EMBL" id="BARW01015359">
    <property type="protein sequence ID" value="GAI93846.1"/>
    <property type="molecule type" value="Genomic_DNA"/>
</dbReference>
<comment type="caution">
    <text evidence="1">The sequence shown here is derived from an EMBL/GenBank/DDBJ whole genome shotgun (WGS) entry which is preliminary data.</text>
</comment>
<evidence type="ECO:0000313" key="1">
    <source>
        <dbReference type="EMBL" id="GAI93846.1"/>
    </source>
</evidence>
<name>X1TR53_9ZZZZ</name>
<sequence>MVETLEQFTRKGEAIGTEEMIKILQSATRGDTEYSNILYPNKMAIAVATESL</sequence>
<organism evidence="1">
    <name type="scientific">marine sediment metagenome</name>
    <dbReference type="NCBI Taxonomy" id="412755"/>
    <lineage>
        <taxon>unclassified sequences</taxon>
        <taxon>metagenomes</taxon>
        <taxon>ecological metagenomes</taxon>
    </lineage>
</organism>
<reference evidence="1" key="1">
    <citation type="journal article" date="2014" name="Front. Microbiol.">
        <title>High frequency of phylogenetically diverse reductive dehalogenase-homologous genes in deep subseafloor sedimentary metagenomes.</title>
        <authorList>
            <person name="Kawai M."/>
            <person name="Futagami T."/>
            <person name="Toyoda A."/>
            <person name="Takaki Y."/>
            <person name="Nishi S."/>
            <person name="Hori S."/>
            <person name="Arai W."/>
            <person name="Tsubouchi T."/>
            <person name="Morono Y."/>
            <person name="Uchiyama I."/>
            <person name="Ito T."/>
            <person name="Fujiyama A."/>
            <person name="Inagaki F."/>
            <person name="Takami H."/>
        </authorList>
    </citation>
    <scope>NUCLEOTIDE SEQUENCE</scope>
    <source>
        <strain evidence="1">Expedition CK06-06</strain>
    </source>
</reference>
<protein>
    <submittedName>
        <fullName evidence="1">Uncharacterized protein</fullName>
    </submittedName>
</protein>